<dbReference type="GO" id="GO:1904680">
    <property type="term" value="F:peptide transmembrane transporter activity"/>
    <property type="evidence" value="ECO:0007669"/>
    <property type="project" value="TreeGrafter"/>
</dbReference>
<evidence type="ECO:0000313" key="3">
    <source>
        <dbReference type="EMBL" id="SEE90388.1"/>
    </source>
</evidence>
<sequence length="638" mass="68272">MRKGAVVPRSCGPRRPSVHRRRTVESSEPEASRKGETAVVRPWRSQTALPTVCVAMVALMLAACGGPSLPNTVIAGTTATIGWSEQMTSTNVASTSGNTAGNHDVSALTRAQFAESVEGVVQIDESFGTVTITEPEGFTVAYDLAEPQWSDGIPVDAADLLLAWAAGSNALAPEDFDPAAATTEDGTLEVPGDTAWFDSVPTGLAASAEVPDYDEFARSIEVTYPEPVTDWQTALNVAVPAHVVGQLAFGIEDPMEAKQAVISAIVDEEQSAVAAISRAWNTGFDLGDGDGSSIPAELLLSSGPFRVEQVDQSRPDAQRVRLVVNPEYTGTPTPEYETLELRQTTVSDPLNSIGETLDVVQVAPTAPNRETTEQMERNDYSVATAHDGTYWVLILRNDRGEFAWHSAREAFLRAVQQRDVAEAGAGPWAGAQESTSVLLFPPSTDGYQIAVEDAGFEQAFARSEQEAIADREAAGVDDGARVCVLFDTDEPFAENAYRALRAGVREAGWEVRNCGTDDVAAARGNDNWHAVLTRVPVPETPADIAAQWGTDGIANWSGTAEPERDEMIAQLAHLPDRYEARDHRVVIESSIVDEAIAMPLAMNIRVTVSDRDIEVPPPRAGAVAPLTSGVVDWVVAQE</sequence>
<evidence type="ECO:0000259" key="2">
    <source>
        <dbReference type="Pfam" id="PF00496"/>
    </source>
</evidence>
<dbReference type="InterPro" id="IPR039424">
    <property type="entry name" value="SBP_5"/>
</dbReference>
<organism evidence="3 4">
    <name type="scientific">Ruania alba</name>
    <dbReference type="NCBI Taxonomy" id="648782"/>
    <lineage>
        <taxon>Bacteria</taxon>
        <taxon>Bacillati</taxon>
        <taxon>Actinomycetota</taxon>
        <taxon>Actinomycetes</taxon>
        <taxon>Micrococcales</taxon>
        <taxon>Ruaniaceae</taxon>
        <taxon>Ruania</taxon>
    </lineage>
</organism>
<dbReference type="Pfam" id="PF00496">
    <property type="entry name" value="SBP_bac_5"/>
    <property type="match status" value="1"/>
</dbReference>
<feature type="region of interest" description="Disordered" evidence="1">
    <location>
        <begin position="1"/>
        <end position="38"/>
    </location>
</feature>
<accession>A0A1H5MPU2</accession>
<dbReference type="SUPFAM" id="SSF53850">
    <property type="entry name" value="Periplasmic binding protein-like II"/>
    <property type="match status" value="1"/>
</dbReference>
<dbReference type="Gene3D" id="3.10.105.10">
    <property type="entry name" value="Dipeptide-binding Protein, Domain 3"/>
    <property type="match status" value="1"/>
</dbReference>
<proteinExistence type="predicted"/>
<name>A0A1H5MPU2_9MICO</name>
<dbReference type="EMBL" id="FNTX01000002">
    <property type="protein sequence ID" value="SEE90388.1"/>
    <property type="molecule type" value="Genomic_DNA"/>
</dbReference>
<keyword evidence="4" id="KW-1185">Reference proteome</keyword>
<evidence type="ECO:0000256" key="1">
    <source>
        <dbReference type="SAM" id="MobiDB-lite"/>
    </source>
</evidence>
<evidence type="ECO:0000313" key="4">
    <source>
        <dbReference type="Proteomes" id="UP000199220"/>
    </source>
</evidence>
<dbReference type="Proteomes" id="UP000199220">
    <property type="component" value="Unassembled WGS sequence"/>
</dbReference>
<protein>
    <submittedName>
        <fullName evidence="3">Extracellular solute-binding protein, family 5 Middle</fullName>
    </submittedName>
</protein>
<dbReference type="STRING" id="648782.SAMN04488554_3490"/>
<feature type="domain" description="Solute-binding protein family 5" evidence="2">
    <location>
        <begin position="148"/>
        <end position="516"/>
    </location>
</feature>
<dbReference type="InterPro" id="IPR000914">
    <property type="entry name" value="SBP_5_dom"/>
</dbReference>
<dbReference type="Gene3D" id="3.40.190.10">
    <property type="entry name" value="Periplasmic binding protein-like II"/>
    <property type="match status" value="1"/>
</dbReference>
<dbReference type="AlphaFoldDB" id="A0A1H5MPU2"/>
<reference evidence="4" key="1">
    <citation type="submission" date="2016-10" db="EMBL/GenBank/DDBJ databases">
        <authorList>
            <person name="Varghese N."/>
            <person name="Submissions S."/>
        </authorList>
    </citation>
    <scope>NUCLEOTIDE SEQUENCE [LARGE SCALE GENOMIC DNA]</scope>
    <source>
        <strain evidence="4">DSM 21368</strain>
    </source>
</reference>
<dbReference type="PANTHER" id="PTHR30290:SF65">
    <property type="entry name" value="MONOACYL PHOSPHATIDYLINOSITOL TETRAMANNOSIDE-BINDING PROTEIN LPQW-RELATED"/>
    <property type="match status" value="1"/>
</dbReference>
<dbReference type="PANTHER" id="PTHR30290">
    <property type="entry name" value="PERIPLASMIC BINDING COMPONENT OF ABC TRANSPORTER"/>
    <property type="match status" value="1"/>
</dbReference>
<dbReference type="GO" id="GO:0015833">
    <property type="term" value="P:peptide transport"/>
    <property type="evidence" value="ECO:0007669"/>
    <property type="project" value="TreeGrafter"/>
</dbReference>
<gene>
    <name evidence="3" type="ORF">SAMN04488554_3490</name>
</gene>